<dbReference type="GO" id="GO:0043161">
    <property type="term" value="P:proteasome-mediated ubiquitin-dependent protein catabolic process"/>
    <property type="evidence" value="ECO:0007669"/>
    <property type="project" value="TreeGrafter"/>
</dbReference>
<gene>
    <name evidence="6" type="ORF">IAR55_006407</name>
</gene>
<comment type="caution">
    <text evidence="6">The sequence shown here is derived from an EMBL/GenBank/DDBJ whole genome shotgun (WGS) entry which is preliminary data.</text>
</comment>
<evidence type="ECO:0000256" key="2">
    <source>
        <dbReference type="ARBA" id="ARBA00022737"/>
    </source>
</evidence>
<dbReference type="Gene3D" id="1.20.1280.50">
    <property type="match status" value="1"/>
</dbReference>
<feature type="domain" description="F-box" evidence="5">
    <location>
        <begin position="184"/>
        <end position="231"/>
    </location>
</feature>
<dbReference type="GO" id="GO:0005737">
    <property type="term" value="C:cytoplasm"/>
    <property type="evidence" value="ECO:0007669"/>
    <property type="project" value="TreeGrafter"/>
</dbReference>
<dbReference type="InterPro" id="IPR001810">
    <property type="entry name" value="F-box_dom"/>
</dbReference>
<dbReference type="PROSITE" id="PS00678">
    <property type="entry name" value="WD_REPEATS_1"/>
    <property type="match status" value="3"/>
</dbReference>
<dbReference type="Pfam" id="PF12937">
    <property type="entry name" value="F-box-like"/>
    <property type="match status" value="1"/>
</dbReference>
<dbReference type="KEGG" id="kne:92183665"/>
<keyword evidence="2" id="KW-0677">Repeat</keyword>
<dbReference type="SUPFAM" id="SSF50952">
    <property type="entry name" value="Soluble quinoprotein glucose dehydrogenase"/>
    <property type="match status" value="1"/>
</dbReference>
<feature type="repeat" description="WD" evidence="3">
    <location>
        <begin position="535"/>
        <end position="559"/>
    </location>
</feature>
<dbReference type="InterPro" id="IPR020472">
    <property type="entry name" value="WD40_PAC1"/>
</dbReference>
<evidence type="ECO:0000313" key="7">
    <source>
        <dbReference type="Proteomes" id="UP001388673"/>
    </source>
</evidence>
<feature type="compositionally biased region" description="Pro residues" evidence="4">
    <location>
        <begin position="25"/>
        <end position="34"/>
    </location>
</feature>
<feature type="repeat" description="WD" evidence="3">
    <location>
        <begin position="602"/>
        <end position="641"/>
    </location>
</feature>
<dbReference type="InterPro" id="IPR036322">
    <property type="entry name" value="WD40_repeat_dom_sf"/>
</dbReference>
<sequence>MPTSSPPNPRTPLSLHPIPQQPHWTEPPPSPPAQTPTEHTFARSSIIHETTLAISSSLGQSQPIPLPTPSPNAPATSQGLVSPPTPAPSPSPKAGRAFREEEDLEDESDDDGRSLQKQRHGMGVQRKDKGKNVAEYDANPLDLLHQFNALHSDQRFTFLSGLIGELRLNEALVVSRKIEPLLRRDFLRELPLELALNCLSFVDEPQTLARAAQVSRYWNTLLQDEQTWKDLFDRHGFPPPSSFVMPSASTRRRSIRTNEEIRCVGRKTPFGDERRVLDIQSLSRGAEGSGTFKTHFKNAYLTESNWLSGGRMLATHESFEEAVVTTLCFDAQYIIIGMANNKIHVFDAPSGSYRHSLLGHEQGVWAMVLVSSGATTKKSKHGANATSKDISPPLSSRAQAHHPTDPFAWSGYGGKASGAYRDDGQSRRSSFNGQTHERFPPLGTPFYPTPSTSTFGQGGSPSTSPTSPSAGGYFFSPQPARPVTAMGFTPLPSASYGLGIGGSMEPIGAMNFAARKMKQSDVCGSARGWSGNRKNLLVSGGCDRKVKVWNADTGDCIYSLPGHTSTIRCLKVLDRRPIAVSGSRDHTLRVWDIERGRLLHVLEGHEDSVRCVEIAGNLAVSGSYDHRARLWDLDTGECVHVLSGHYHKIYSVAFDGQTIVTGSLDSTIRVWSAATGECLALLQGHTALVGQLQLSDTRLITGGSDGRVIIFDTQTLTCVHRLCAHDNSVTCLQFDDRFIVSGGNDGRVKLWDVRTGAFVRELTKPCDAVWRVSFKGDRVVVLCQRRGKTCLEVISFRPGEGERTATVTRG</sequence>
<dbReference type="SUPFAM" id="SSF50978">
    <property type="entry name" value="WD40 repeat-like"/>
    <property type="match status" value="1"/>
</dbReference>
<dbReference type="PRINTS" id="PR00320">
    <property type="entry name" value="GPROTEINBRPT"/>
</dbReference>
<dbReference type="PANTHER" id="PTHR19849">
    <property type="entry name" value="PHOSPHOLIPASE A-2-ACTIVATING PROTEIN"/>
    <property type="match status" value="1"/>
</dbReference>
<dbReference type="AlphaFoldDB" id="A0AAW0YH21"/>
<dbReference type="RefSeq" id="XP_066799784.1">
    <property type="nucleotide sequence ID" value="XM_066949490.1"/>
</dbReference>
<dbReference type="CDD" id="cd00200">
    <property type="entry name" value="WD40"/>
    <property type="match status" value="1"/>
</dbReference>
<feature type="repeat" description="WD" evidence="3">
    <location>
        <begin position="682"/>
        <end position="721"/>
    </location>
</feature>
<dbReference type="InterPro" id="IPR015943">
    <property type="entry name" value="WD40/YVTN_repeat-like_dom_sf"/>
</dbReference>
<organism evidence="6 7">
    <name type="scientific">Kwoniella newhampshirensis</name>
    <dbReference type="NCBI Taxonomy" id="1651941"/>
    <lineage>
        <taxon>Eukaryota</taxon>
        <taxon>Fungi</taxon>
        <taxon>Dikarya</taxon>
        <taxon>Basidiomycota</taxon>
        <taxon>Agaricomycotina</taxon>
        <taxon>Tremellomycetes</taxon>
        <taxon>Tremellales</taxon>
        <taxon>Cryptococcaceae</taxon>
        <taxon>Kwoniella</taxon>
    </lineage>
</organism>
<feature type="compositionally biased region" description="Polar residues" evidence="4">
    <location>
        <begin position="384"/>
        <end position="398"/>
    </location>
</feature>
<dbReference type="GO" id="GO:0005634">
    <property type="term" value="C:nucleus"/>
    <property type="evidence" value="ECO:0007669"/>
    <property type="project" value="TreeGrafter"/>
</dbReference>
<evidence type="ECO:0000256" key="4">
    <source>
        <dbReference type="SAM" id="MobiDB-lite"/>
    </source>
</evidence>
<evidence type="ECO:0000256" key="1">
    <source>
        <dbReference type="ARBA" id="ARBA00022574"/>
    </source>
</evidence>
<dbReference type="GO" id="GO:0010992">
    <property type="term" value="P:ubiquitin recycling"/>
    <property type="evidence" value="ECO:0007669"/>
    <property type="project" value="TreeGrafter"/>
</dbReference>
<feature type="compositionally biased region" description="Polar residues" evidence="4">
    <location>
        <begin position="52"/>
        <end position="63"/>
    </location>
</feature>
<dbReference type="GO" id="GO:0043130">
    <property type="term" value="F:ubiquitin binding"/>
    <property type="evidence" value="ECO:0007669"/>
    <property type="project" value="TreeGrafter"/>
</dbReference>
<protein>
    <recommendedName>
        <fullName evidence="5">F-box domain-containing protein</fullName>
    </recommendedName>
</protein>
<dbReference type="InterPro" id="IPR001680">
    <property type="entry name" value="WD40_rpt"/>
</dbReference>
<feature type="repeat" description="WD" evidence="3">
    <location>
        <begin position="722"/>
        <end position="761"/>
    </location>
</feature>
<dbReference type="InterPro" id="IPR036047">
    <property type="entry name" value="F-box-like_dom_sf"/>
</dbReference>
<evidence type="ECO:0000313" key="6">
    <source>
        <dbReference type="EMBL" id="KAK8844560.1"/>
    </source>
</evidence>
<dbReference type="Pfam" id="PF00400">
    <property type="entry name" value="WD40"/>
    <property type="match status" value="6"/>
</dbReference>
<accession>A0AAW0YH21</accession>
<feature type="compositionally biased region" description="Low complexity" evidence="4">
    <location>
        <begin position="444"/>
        <end position="470"/>
    </location>
</feature>
<name>A0AAW0YH21_9TREE</name>
<feature type="repeat" description="WD" evidence="3">
    <location>
        <begin position="560"/>
        <end position="601"/>
    </location>
</feature>
<dbReference type="SUPFAM" id="SSF81383">
    <property type="entry name" value="F-box domain"/>
    <property type="match status" value="1"/>
</dbReference>
<dbReference type="SMART" id="SM00320">
    <property type="entry name" value="WD40"/>
    <property type="match status" value="7"/>
</dbReference>
<dbReference type="InterPro" id="IPR011041">
    <property type="entry name" value="Quinoprot_gluc/sorb_DH_b-prop"/>
</dbReference>
<dbReference type="SMART" id="SM00256">
    <property type="entry name" value="FBOX"/>
    <property type="match status" value="1"/>
</dbReference>
<reference evidence="6 7" key="1">
    <citation type="journal article" date="2024" name="bioRxiv">
        <title>Comparative genomics of Cryptococcus and Kwoniella reveals pathogenesis evolution and contrasting karyotype dynamics via intercentromeric recombination or chromosome fusion.</title>
        <authorList>
            <person name="Coelho M.A."/>
            <person name="David-Palma M."/>
            <person name="Shea T."/>
            <person name="Bowers K."/>
            <person name="McGinley-Smith S."/>
            <person name="Mohammad A.W."/>
            <person name="Gnirke A."/>
            <person name="Yurkov A.M."/>
            <person name="Nowrousian M."/>
            <person name="Sun S."/>
            <person name="Cuomo C.A."/>
            <person name="Heitman J."/>
        </authorList>
    </citation>
    <scope>NUCLEOTIDE SEQUENCE [LARGE SCALE GENOMIC DNA]</scope>
    <source>
        <strain evidence="6 7">CBS 13917</strain>
    </source>
</reference>
<keyword evidence="1 3" id="KW-0853">WD repeat</keyword>
<proteinExistence type="predicted"/>
<feature type="region of interest" description="Disordered" evidence="4">
    <location>
        <begin position="376"/>
        <end position="470"/>
    </location>
</feature>
<dbReference type="PROSITE" id="PS50294">
    <property type="entry name" value="WD_REPEATS_REGION"/>
    <property type="match status" value="4"/>
</dbReference>
<feature type="compositionally biased region" description="Acidic residues" evidence="4">
    <location>
        <begin position="100"/>
        <end position="110"/>
    </location>
</feature>
<dbReference type="Proteomes" id="UP001388673">
    <property type="component" value="Unassembled WGS sequence"/>
</dbReference>
<dbReference type="PROSITE" id="PS50082">
    <property type="entry name" value="WD_REPEATS_2"/>
    <property type="match status" value="6"/>
</dbReference>
<dbReference type="Gene3D" id="2.130.10.10">
    <property type="entry name" value="YVTN repeat-like/Quinoprotein amine dehydrogenase"/>
    <property type="match status" value="2"/>
</dbReference>
<keyword evidence="7" id="KW-1185">Reference proteome</keyword>
<dbReference type="PROSITE" id="PS50181">
    <property type="entry name" value="FBOX"/>
    <property type="match status" value="1"/>
</dbReference>
<dbReference type="EMBL" id="JBCAWK010000013">
    <property type="protein sequence ID" value="KAK8844560.1"/>
    <property type="molecule type" value="Genomic_DNA"/>
</dbReference>
<feature type="repeat" description="WD" evidence="3">
    <location>
        <begin position="642"/>
        <end position="681"/>
    </location>
</feature>
<feature type="region of interest" description="Disordered" evidence="4">
    <location>
        <begin position="1"/>
        <end position="132"/>
    </location>
</feature>
<dbReference type="GeneID" id="92183665"/>
<dbReference type="InterPro" id="IPR019775">
    <property type="entry name" value="WD40_repeat_CS"/>
</dbReference>
<evidence type="ECO:0000259" key="5">
    <source>
        <dbReference type="PROSITE" id="PS50181"/>
    </source>
</evidence>
<evidence type="ECO:0000256" key="3">
    <source>
        <dbReference type="PROSITE-ProRule" id="PRU00221"/>
    </source>
</evidence>
<feature type="compositionally biased region" description="Pro residues" evidence="4">
    <location>
        <begin position="1"/>
        <end position="10"/>
    </location>
</feature>
<dbReference type="PANTHER" id="PTHR19849:SF1">
    <property type="entry name" value="F-BOX_WD REPEAT-CONTAINING PROTEIN 7"/>
    <property type="match status" value="1"/>
</dbReference>